<organism evidence="2 3">
    <name type="scientific">Paspalum notatum var. saurae</name>
    <dbReference type="NCBI Taxonomy" id="547442"/>
    <lineage>
        <taxon>Eukaryota</taxon>
        <taxon>Viridiplantae</taxon>
        <taxon>Streptophyta</taxon>
        <taxon>Embryophyta</taxon>
        <taxon>Tracheophyta</taxon>
        <taxon>Spermatophyta</taxon>
        <taxon>Magnoliopsida</taxon>
        <taxon>Liliopsida</taxon>
        <taxon>Poales</taxon>
        <taxon>Poaceae</taxon>
        <taxon>PACMAD clade</taxon>
        <taxon>Panicoideae</taxon>
        <taxon>Andropogonodae</taxon>
        <taxon>Paspaleae</taxon>
        <taxon>Paspalinae</taxon>
        <taxon>Paspalum</taxon>
    </lineage>
</organism>
<dbReference type="AlphaFoldDB" id="A0AAQ3WYQ1"/>
<accession>A0AAQ3WYQ1</accession>
<reference evidence="2 3" key="1">
    <citation type="submission" date="2024-02" db="EMBL/GenBank/DDBJ databases">
        <title>High-quality chromosome-scale genome assembly of Pensacola bahiagrass (Paspalum notatum Flugge var. saurae).</title>
        <authorList>
            <person name="Vega J.M."/>
            <person name="Podio M."/>
            <person name="Orjuela J."/>
            <person name="Siena L.A."/>
            <person name="Pessino S.C."/>
            <person name="Combes M.C."/>
            <person name="Mariac C."/>
            <person name="Albertini E."/>
            <person name="Pupilli F."/>
            <person name="Ortiz J.P.A."/>
            <person name="Leblanc O."/>
        </authorList>
    </citation>
    <scope>NUCLEOTIDE SEQUENCE [LARGE SCALE GENOMIC DNA]</scope>
    <source>
        <strain evidence="2">R1</strain>
        <tissue evidence="2">Leaf</tissue>
    </source>
</reference>
<proteinExistence type="predicted"/>
<name>A0AAQ3WYQ1_PASNO</name>
<feature type="region of interest" description="Disordered" evidence="1">
    <location>
        <begin position="41"/>
        <end position="91"/>
    </location>
</feature>
<protein>
    <submittedName>
        <fullName evidence="2">Uncharacterized protein</fullName>
    </submittedName>
</protein>
<dbReference type="Proteomes" id="UP001341281">
    <property type="component" value="Chromosome 06"/>
</dbReference>
<evidence type="ECO:0000313" key="3">
    <source>
        <dbReference type="Proteomes" id="UP001341281"/>
    </source>
</evidence>
<keyword evidence="3" id="KW-1185">Reference proteome</keyword>
<dbReference type="EMBL" id="CP144750">
    <property type="protein sequence ID" value="WVZ79198.1"/>
    <property type="molecule type" value="Genomic_DNA"/>
</dbReference>
<evidence type="ECO:0000256" key="1">
    <source>
        <dbReference type="SAM" id="MobiDB-lite"/>
    </source>
</evidence>
<evidence type="ECO:0000313" key="2">
    <source>
        <dbReference type="EMBL" id="WVZ79198.1"/>
    </source>
</evidence>
<sequence length="91" mass="9559">MRLLLPPASPAADAAIIVSATGAIPPPPPGGYRRISTLAAASPPVGRHPSRVSAPPHPPTTIPVLPWSSPAPPRANRHLAPLGRWRSRRRP</sequence>
<gene>
    <name evidence="2" type="ORF">U9M48_026806</name>
</gene>